<dbReference type="PANTHER" id="PTHR30461:SF23">
    <property type="entry name" value="DNA RECOMBINASE-RELATED"/>
    <property type="match status" value="1"/>
</dbReference>
<comment type="caution">
    <text evidence="4">The sequence shown here is derived from an EMBL/GenBank/DDBJ whole genome shotgun (WGS) entry which is preliminary data.</text>
</comment>
<dbReference type="InterPro" id="IPR025827">
    <property type="entry name" value="Zn_ribbon_recom_dom"/>
</dbReference>
<name>A0A644W0K8_9ZZZZ</name>
<dbReference type="GO" id="GO:0000150">
    <property type="term" value="F:DNA strand exchange activity"/>
    <property type="evidence" value="ECO:0007669"/>
    <property type="project" value="InterPro"/>
</dbReference>
<sequence length="545" mass="62077">MQVTKIPKKTVTVIEPKRSLIVDKEKYHQQRVAAYCRVSTDSEEQLTSYTTQKKVYSEMIAARKDWEFAGLYADEGISGTRADKRPQFKKMINDCLSGKIDYIITKSVSRFARNTVDCLDHVRILKAKGIGVFFEEQNIDTLKIDSELYLVIYAGFAQSESESMSKNITWTFRKKFEDGNSVFMYKKLLGYKKGEDGMPEIVPEEAALVKRVYNMYLAGETPRRISAAMKAEKIEIPGKSLSFSESMISGILTNEKYCGDSVLQKTVTIDCISKTRRKNTGEAPMYYVQNSHPAIISREVFHKTQEELMRRKTRTPQSSKSSITATGKYSRFALTDVLVCAECGSRYKRVTWTASGQKKIVWRCINRLDYGKKYCKTSPTVDEIKLHSAIMRALNQFNEEDRSTYMALMKATISEALGLNRCSDEIDLLQRKIDALNKKMIELINDSVQSGDDMESREAEFKEISDTIALLKSRIATVEDSANTSGSTNERLEQIQKIIAQREQKRFEYDDSIVRQMIECIKVLPEGKLEIIFGGGYVVEESLDA</sequence>
<dbReference type="PROSITE" id="PS51736">
    <property type="entry name" value="RECOMBINASES_3"/>
    <property type="match status" value="1"/>
</dbReference>
<dbReference type="Pfam" id="PF00239">
    <property type="entry name" value="Resolvase"/>
    <property type="match status" value="1"/>
</dbReference>
<reference evidence="4" key="1">
    <citation type="submission" date="2019-08" db="EMBL/GenBank/DDBJ databases">
        <authorList>
            <person name="Kucharzyk K."/>
            <person name="Murdoch R.W."/>
            <person name="Higgins S."/>
            <person name="Loffler F."/>
        </authorList>
    </citation>
    <scope>NUCLEOTIDE SEQUENCE</scope>
</reference>
<dbReference type="InterPro" id="IPR036162">
    <property type="entry name" value="Resolvase-like_N_sf"/>
</dbReference>
<dbReference type="PROSITE" id="PS51737">
    <property type="entry name" value="RECOMBINASE_DNA_BIND"/>
    <property type="match status" value="1"/>
</dbReference>
<dbReference type="Pfam" id="PF07508">
    <property type="entry name" value="Recombinase"/>
    <property type="match status" value="1"/>
</dbReference>
<dbReference type="Gene3D" id="3.90.1750.20">
    <property type="entry name" value="Putative Large Serine Recombinase, Chain B, Domain 2"/>
    <property type="match status" value="1"/>
</dbReference>
<dbReference type="PANTHER" id="PTHR30461">
    <property type="entry name" value="DNA-INVERTASE FROM LAMBDOID PROPHAGE"/>
    <property type="match status" value="1"/>
</dbReference>
<dbReference type="EMBL" id="VSSQ01000547">
    <property type="protein sequence ID" value="MPL97249.1"/>
    <property type="molecule type" value="Genomic_DNA"/>
</dbReference>
<dbReference type="GO" id="GO:0003677">
    <property type="term" value="F:DNA binding"/>
    <property type="evidence" value="ECO:0007669"/>
    <property type="project" value="InterPro"/>
</dbReference>
<dbReference type="InterPro" id="IPR006119">
    <property type="entry name" value="Resolv_N"/>
</dbReference>
<dbReference type="InterPro" id="IPR011109">
    <property type="entry name" value="DNA_bind_recombinase_dom"/>
</dbReference>
<organism evidence="4">
    <name type="scientific">bioreactor metagenome</name>
    <dbReference type="NCBI Taxonomy" id="1076179"/>
    <lineage>
        <taxon>unclassified sequences</taxon>
        <taxon>metagenomes</taxon>
        <taxon>ecological metagenomes</taxon>
    </lineage>
</organism>
<dbReference type="InterPro" id="IPR050639">
    <property type="entry name" value="SSR_resolvase"/>
</dbReference>
<proteinExistence type="predicted"/>
<accession>A0A644W0K8</accession>
<dbReference type="AlphaFoldDB" id="A0A644W0K8"/>
<evidence type="ECO:0000259" key="2">
    <source>
        <dbReference type="PROSITE" id="PS51736"/>
    </source>
</evidence>
<dbReference type="Gene3D" id="3.40.50.1390">
    <property type="entry name" value="Resolvase, N-terminal catalytic domain"/>
    <property type="match status" value="1"/>
</dbReference>
<evidence type="ECO:0000259" key="3">
    <source>
        <dbReference type="PROSITE" id="PS51737"/>
    </source>
</evidence>
<evidence type="ECO:0000313" key="4">
    <source>
        <dbReference type="EMBL" id="MPL97249.1"/>
    </source>
</evidence>
<dbReference type="InterPro" id="IPR038109">
    <property type="entry name" value="DNA_bind_recomb_sf"/>
</dbReference>
<dbReference type="SUPFAM" id="SSF53041">
    <property type="entry name" value="Resolvase-like"/>
    <property type="match status" value="1"/>
</dbReference>
<dbReference type="CDD" id="cd00338">
    <property type="entry name" value="Ser_Recombinase"/>
    <property type="match status" value="1"/>
</dbReference>
<keyword evidence="1" id="KW-0175">Coiled coil</keyword>
<feature type="domain" description="Recombinase" evidence="3">
    <location>
        <begin position="188"/>
        <end position="314"/>
    </location>
</feature>
<gene>
    <name evidence="4" type="ORF">SDC9_43438</name>
</gene>
<dbReference type="Pfam" id="PF13408">
    <property type="entry name" value="Zn_ribbon_recom"/>
    <property type="match status" value="1"/>
</dbReference>
<dbReference type="SMART" id="SM00857">
    <property type="entry name" value="Resolvase"/>
    <property type="match status" value="1"/>
</dbReference>
<feature type="coiled-coil region" evidence="1">
    <location>
        <begin position="419"/>
        <end position="446"/>
    </location>
</feature>
<protein>
    <submittedName>
        <fullName evidence="4">Uncharacterized protein</fullName>
    </submittedName>
</protein>
<evidence type="ECO:0000256" key="1">
    <source>
        <dbReference type="SAM" id="Coils"/>
    </source>
</evidence>
<feature type="domain" description="Resolvase/invertase-type recombinase catalytic" evidence="2">
    <location>
        <begin position="31"/>
        <end position="179"/>
    </location>
</feature>